<evidence type="ECO:0000256" key="1">
    <source>
        <dbReference type="ARBA" id="ARBA00004370"/>
    </source>
</evidence>
<dbReference type="AlphaFoldDB" id="A0A4U1IFD6"/>
<dbReference type="OrthoDB" id="9153931at2"/>
<feature type="domain" description="Glycine zipper 2TM" evidence="5">
    <location>
        <begin position="103"/>
        <end position="144"/>
    </location>
</feature>
<sequence length="191" mass="19550">MTRVFFTKASTLIPLAAVGAALALSGCVAPNPYASQPQYAQPQYAQPQYAQPAYTQAPEPQPAYVQQPPAAYQPAPAYGYAQQYGVVTGIQPLNNAASPGGVAGGVVGAVVGGVLGNQIGRGHGRDVATVVGALGGAVAGNQIGQQMSGPAGYRVSVQLNDGSMRAFDMPNPGDLHPGDRVRIDGDQISRY</sequence>
<keyword evidence="7" id="KW-1185">Reference proteome</keyword>
<keyword evidence="2" id="KW-0472">Membrane</keyword>
<accession>A0A4U1IFD6</accession>
<reference evidence="6 7" key="1">
    <citation type="submission" date="2019-04" db="EMBL/GenBank/DDBJ databases">
        <title>Trinickia sp. 7GSK02, isolated from subtropical forest soil.</title>
        <authorList>
            <person name="Gao Z.-H."/>
            <person name="Qiu L.-H."/>
        </authorList>
    </citation>
    <scope>NUCLEOTIDE SEQUENCE [LARGE SCALE GENOMIC DNA]</scope>
    <source>
        <strain evidence="6 7">7GSK02</strain>
    </source>
</reference>
<evidence type="ECO:0000256" key="3">
    <source>
        <dbReference type="SAM" id="MobiDB-lite"/>
    </source>
</evidence>
<dbReference type="Pfam" id="PF05433">
    <property type="entry name" value="Rick_17kDa_Anti"/>
    <property type="match status" value="1"/>
</dbReference>
<organism evidence="6 7">
    <name type="scientific">Trinickia terrae</name>
    <dbReference type="NCBI Taxonomy" id="2571161"/>
    <lineage>
        <taxon>Bacteria</taxon>
        <taxon>Pseudomonadati</taxon>
        <taxon>Pseudomonadota</taxon>
        <taxon>Betaproteobacteria</taxon>
        <taxon>Burkholderiales</taxon>
        <taxon>Burkholderiaceae</taxon>
        <taxon>Trinickia</taxon>
    </lineage>
</organism>
<comment type="subcellular location">
    <subcellularLocation>
        <location evidence="1">Membrane</location>
    </subcellularLocation>
</comment>
<dbReference type="PROSITE" id="PS51257">
    <property type="entry name" value="PROKAR_LIPOPROTEIN"/>
    <property type="match status" value="1"/>
</dbReference>
<protein>
    <submittedName>
        <fullName evidence="6">Glycine zipper 2TM domain-containing protein</fullName>
    </submittedName>
</protein>
<proteinExistence type="predicted"/>
<dbReference type="Proteomes" id="UP000305539">
    <property type="component" value="Unassembled WGS sequence"/>
</dbReference>
<keyword evidence="4" id="KW-0732">Signal</keyword>
<feature type="compositionally biased region" description="Basic and acidic residues" evidence="3">
    <location>
        <begin position="176"/>
        <end position="191"/>
    </location>
</feature>
<dbReference type="PANTHER" id="PTHR35603:SF2">
    <property type="entry name" value="OUTER MEMBRANE LIPOPROTEIN"/>
    <property type="match status" value="1"/>
</dbReference>
<name>A0A4U1IFD6_9BURK</name>
<dbReference type="GO" id="GO:0019867">
    <property type="term" value="C:outer membrane"/>
    <property type="evidence" value="ECO:0007669"/>
    <property type="project" value="InterPro"/>
</dbReference>
<feature type="region of interest" description="Disordered" evidence="3">
    <location>
        <begin position="166"/>
        <end position="191"/>
    </location>
</feature>
<dbReference type="EMBL" id="SWJE01000001">
    <property type="protein sequence ID" value="TKC92387.1"/>
    <property type="molecule type" value="Genomic_DNA"/>
</dbReference>
<evidence type="ECO:0000256" key="2">
    <source>
        <dbReference type="ARBA" id="ARBA00023136"/>
    </source>
</evidence>
<evidence type="ECO:0000313" key="6">
    <source>
        <dbReference type="EMBL" id="TKC92387.1"/>
    </source>
</evidence>
<dbReference type="InterPro" id="IPR008816">
    <property type="entry name" value="Gly_zipper_2TM_dom"/>
</dbReference>
<evidence type="ECO:0000256" key="4">
    <source>
        <dbReference type="SAM" id="SignalP"/>
    </source>
</evidence>
<evidence type="ECO:0000313" key="7">
    <source>
        <dbReference type="Proteomes" id="UP000305539"/>
    </source>
</evidence>
<comment type="caution">
    <text evidence="6">The sequence shown here is derived from an EMBL/GenBank/DDBJ whole genome shotgun (WGS) entry which is preliminary data.</text>
</comment>
<feature type="signal peptide" evidence="4">
    <location>
        <begin position="1"/>
        <end position="23"/>
    </location>
</feature>
<dbReference type="PANTHER" id="PTHR35603">
    <property type="match status" value="1"/>
</dbReference>
<dbReference type="InterPro" id="IPR051407">
    <property type="entry name" value="Bact_OM_lipoprot/Surf_antigen"/>
</dbReference>
<feature type="chain" id="PRO_5020686700" evidence="4">
    <location>
        <begin position="24"/>
        <end position="191"/>
    </location>
</feature>
<evidence type="ECO:0000259" key="5">
    <source>
        <dbReference type="Pfam" id="PF05433"/>
    </source>
</evidence>
<gene>
    <name evidence="6" type="ORF">FAZ69_01520</name>
</gene>